<dbReference type="Gene3D" id="2.60.40.10">
    <property type="entry name" value="Immunoglobulins"/>
    <property type="match status" value="1"/>
</dbReference>
<dbReference type="Proteomes" id="UP000037510">
    <property type="component" value="Unassembled WGS sequence"/>
</dbReference>
<sequence>LVEDIDVTRVGKSTLLTIPRVDRLLDGAPLGEHATTHRYLHPGPTLALHCAASGSPAPSFTWLLDGAPLEEDATTHY</sequence>
<evidence type="ECO:0000313" key="2">
    <source>
        <dbReference type="EMBL" id="KOB72569.1"/>
    </source>
</evidence>
<dbReference type="SUPFAM" id="SSF48726">
    <property type="entry name" value="Immunoglobulin"/>
    <property type="match status" value="1"/>
</dbReference>
<dbReference type="InterPro" id="IPR013783">
    <property type="entry name" value="Ig-like_fold"/>
</dbReference>
<evidence type="ECO:0000313" key="3">
    <source>
        <dbReference type="Proteomes" id="UP000037510"/>
    </source>
</evidence>
<evidence type="ECO:0000259" key="1">
    <source>
        <dbReference type="PROSITE" id="PS50835"/>
    </source>
</evidence>
<feature type="non-terminal residue" evidence="2">
    <location>
        <position position="77"/>
    </location>
</feature>
<accession>A0A0L7LAZ0</accession>
<dbReference type="AlphaFoldDB" id="A0A0L7LAZ0"/>
<keyword evidence="3" id="KW-1185">Reference proteome</keyword>
<dbReference type="EMBL" id="JTDY01001907">
    <property type="protein sequence ID" value="KOB72569.1"/>
    <property type="molecule type" value="Genomic_DNA"/>
</dbReference>
<dbReference type="STRING" id="104452.A0A0L7LAZ0"/>
<name>A0A0L7LAZ0_OPEBR</name>
<feature type="domain" description="Ig-like" evidence="1">
    <location>
        <begin position="19"/>
        <end position="77"/>
    </location>
</feature>
<proteinExistence type="predicted"/>
<dbReference type="InterPro" id="IPR036179">
    <property type="entry name" value="Ig-like_dom_sf"/>
</dbReference>
<dbReference type="Pfam" id="PF07679">
    <property type="entry name" value="I-set"/>
    <property type="match status" value="1"/>
</dbReference>
<comment type="caution">
    <text evidence="2">The sequence shown here is derived from an EMBL/GenBank/DDBJ whole genome shotgun (WGS) entry which is preliminary data.</text>
</comment>
<protein>
    <submittedName>
        <fullName evidence="2">Down syndrome cell adhesion molecule-like protein</fullName>
    </submittedName>
</protein>
<gene>
    <name evidence="2" type="ORF">OBRU01_10096</name>
</gene>
<dbReference type="InterPro" id="IPR013098">
    <property type="entry name" value="Ig_I-set"/>
</dbReference>
<dbReference type="InterPro" id="IPR007110">
    <property type="entry name" value="Ig-like_dom"/>
</dbReference>
<organism evidence="2 3">
    <name type="scientific">Operophtera brumata</name>
    <name type="common">Winter moth</name>
    <name type="synonym">Phalaena brumata</name>
    <dbReference type="NCBI Taxonomy" id="104452"/>
    <lineage>
        <taxon>Eukaryota</taxon>
        <taxon>Metazoa</taxon>
        <taxon>Ecdysozoa</taxon>
        <taxon>Arthropoda</taxon>
        <taxon>Hexapoda</taxon>
        <taxon>Insecta</taxon>
        <taxon>Pterygota</taxon>
        <taxon>Neoptera</taxon>
        <taxon>Endopterygota</taxon>
        <taxon>Lepidoptera</taxon>
        <taxon>Glossata</taxon>
        <taxon>Ditrysia</taxon>
        <taxon>Geometroidea</taxon>
        <taxon>Geometridae</taxon>
        <taxon>Larentiinae</taxon>
        <taxon>Operophtera</taxon>
    </lineage>
</organism>
<dbReference type="PROSITE" id="PS50835">
    <property type="entry name" value="IG_LIKE"/>
    <property type="match status" value="1"/>
</dbReference>
<feature type="non-terminal residue" evidence="2">
    <location>
        <position position="1"/>
    </location>
</feature>
<reference evidence="2 3" key="1">
    <citation type="journal article" date="2015" name="Genome Biol. Evol.">
        <title>The genome of winter moth (Operophtera brumata) provides a genomic perspective on sexual dimorphism and phenology.</title>
        <authorList>
            <person name="Derks M.F."/>
            <person name="Smit S."/>
            <person name="Salis L."/>
            <person name="Schijlen E."/>
            <person name="Bossers A."/>
            <person name="Mateman C."/>
            <person name="Pijl A.S."/>
            <person name="de Ridder D."/>
            <person name="Groenen M.A."/>
            <person name="Visser M.E."/>
            <person name="Megens H.J."/>
        </authorList>
    </citation>
    <scope>NUCLEOTIDE SEQUENCE [LARGE SCALE GENOMIC DNA]</scope>
    <source>
        <strain evidence="2">WM2013NL</strain>
        <tissue evidence="2">Head and thorax</tissue>
    </source>
</reference>